<dbReference type="EMBL" id="JAHBAY010000001">
    <property type="protein sequence ID" value="MBT0767795.1"/>
    <property type="molecule type" value="Genomic_DNA"/>
</dbReference>
<dbReference type="Proteomes" id="UP001197247">
    <property type="component" value="Unassembled WGS sequence"/>
</dbReference>
<evidence type="ECO:0000256" key="1">
    <source>
        <dbReference type="SAM" id="MobiDB-lite"/>
    </source>
</evidence>
<gene>
    <name evidence="2" type="ORF">KIH74_02590</name>
</gene>
<evidence type="ECO:0000313" key="3">
    <source>
        <dbReference type="Proteomes" id="UP001197247"/>
    </source>
</evidence>
<comment type="caution">
    <text evidence="2">The sequence shown here is derived from an EMBL/GenBank/DDBJ whole genome shotgun (WGS) entry which is preliminary data.</text>
</comment>
<sequence length="54" mass="5505">MMDVEEPTPRPTGLGWPGMGSTHPRFLSGLGWPVVTADAPVPALPGGAGPGPER</sequence>
<accession>A0ABS5T9P4</accession>
<name>A0ABS5T9P4_9ACTN</name>
<proteinExistence type="predicted"/>
<feature type="region of interest" description="Disordered" evidence="1">
    <location>
        <begin position="1"/>
        <end position="20"/>
    </location>
</feature>
<protein>
    <submittedName>
        <fullName evidence="2">Uncharacterized protein</fullName>
    </submittedName>
</protein>
<evidence type="ECO:0000313" key="2">
    <source>
        <dbReference type="EMBL" id="MBT0767795.1"/>
    </source>
</evidence>
<keyword evidence="3" id="KW-1185">Reference proteome</keyword>
<reference evidence="2 3" key="1">
    <citation type="submission" date="2021-05" db="EMBL/GenBank/DDBJ databases">
        <title>Kineosporia and Streptomyces sp. nov. two new marine actinobacteria isolated from Coral.</title>
        <authorList>
            <person name="Buangrab K."/>
            <person name="Sutthacheep M."/>
            <person name="Yeemin T."/>
            <person name="Harunari E."/>
            <person name="Igarashi Y."/>
            <person name="Kanchanasin P."/>
            <person name="Tanasupawat S."/>
            <person name="Phongsopitanun W."/>
        </authorList>
    </citation>
    <scope>NUCLEOTIDE SEQUENCE [LARGE SCALE GENOMIC DNA]</scope>
    <source>
        <strain evidence="2 3">J2-2</strain>
    </source>
</reference>
<organism evidence="2 3">
    <name type="scientific">Kineosporia corallincola</name>
    <dbReference type="NCBI Taxonomy" id="2835133"/>
    <lineage>
        <taxon>Bacteria</taxon>
        <taxon>Bacillati</taxon>
        <taxon>Actinomycetota</taxon>
        <taxon>Actinomycetes</taxon>
        <taxon>Kineosporiales</taxon>
        <taxon>Kineosporiaceae</taxon>
        <taxon>Kineosporia</taxon>
    </lineage>
</organism>
<dbReference type="RefSeq" id="WP_214153993.1">
    <property type="nucleotide sequence ID" value="NZ_JAHBAY010000001.1"/>
</dbReference>